<protein>
    <recommendedName>
        <fullName evidence="8">CorA-like Mg2+ transporter</fullName>
    </recommendedName>
</protein>
<keyword evidence="2 5" id="KW-0812">Transmembrane</keyword>
<dbReference type="GO" id="GO:0016020">
    <property type="term" value="C:membrane"/>
    <property type="evidence" value="ECO:0007669"/>
    <property type="project" value="UniProtKB-SubCell"/>
</dbReference>
<dbReference type="EMBL" id="JFFI01002087">
    <property type="protein sequence ID" value="KXH43892.1"/>
    <property type="molecule type" value="Genomic_DNA"/>
</dbReference>
<comment type="subcellular location">
    <subcellularLocation>
        <location evidence="1">Membrane</location>
        <topology evidence="1">Multi-pass membrane protein</topology>
    </subcellularLocation>
</comment>
<dbReference type="Proteomes" id="UP000070121">
    <property type="component" value="Unassembled WGS sequence"/>
</dbReference>
<keyword evidence="3 5" id="KW-1133">Transmembrane helix</keyword>
<evidence type="ECO:0000256" key="5">
    <source>
        <dbReference type="SAM" id="Phobius"/>
    </source>
</evidence>
<dbReference type="STRING" id="1209931.A0A135T6Y2"/>
<evidence type="ECO:0000256" key="4">
    <source>
        <dbReference type="ARBA" id="ARBA00023136"/>
    </source>
</evidence>
<dbReference type="InterPro" id="IPR045863">
    <property type="entry name" value="CorA_TM1_TM2"/>
</dbReference>
<keyword evidence="7" id="KW-1185">Reference proteome</keyword>
<evidence type="ECO:0008006" key="8">
    <source>
        <dbReference type="Google" id="ProtNLM"/>
    </source>
</evidence>
<gene>
    <name evidence="6" type="ORF">CSAL01_01808</name>
</gene>
<evidence type="ECO:0000256" key="2">
    <source>
        <dbReference type="ARBA" id="ARBA00022692"/>
    </source>
</evidence>
<dbReference type="AlphaFoldDB" id="A0A135T6Y2"/>
<proteinExistence type="predicted"/>
<dbReference type="Gene3D" id="1.20.58.340">
    <property type="entry name" value="Magnesium transport protein CorA, transmembrane region"/>
    <property type="match status" value="1"/>
</dbReference>
<feature type="transmembrane region" description="Helical" evidence="5">
    <location>
        <begin position="97"/>
        <end position="121"/>
    </location>
</feature>
<comment type="caution">
    <text evidence="6">The sequence shown here is derived from an EMBL/GenBank/DDBJ whole genome shotgun (WGS) entry which is preliminary data.</text>
</comment>
<accession>A0A135T6Y2</accession>
<evidence type="ECO:0000313" key="7">
    <source>
        <dbReference type="Proteomes" id="UP000070121"/>
    </source>
</evidence>
<keyword evidence="4 5" id="KW-0472">Membrane</keyword>
<reference evidence="6 7" key="1">
    <citation type="submission" date="2014-02" db="EMBL/GenBank/DDBJ databases">
        <title>The genome sequence of Colletotrichum salicis CBS 607.94.</title>
        <authorList>
            <person name="Baroncelli R."/>
            <person name="Thon M.R."/>
        </authorList>
    </citation>
    <scope>NUCLEOTIDE SEQUENCE [LARGE SCALE GENOMIC DNA]</scope>
    <source>
        <strain evidence="6 7">CBS 607.94</strain>
    </source>
</reference>
<evidence type="ECO:0000313" key="6">
    <source>
        <dbReference type="EMBL" id="KXH43892.1"/>
    </source>
</evidence>
<evidence type="ECO:0000256" key="3">
    <source>
        <dbReference type="ARBA" id="ARBA00022989"/>
    </source>
</evidence>
<sequence>MIEHSEIVAKTYFKPPVVGSDEIDEHVEERRLGSRIEMRLREMVDELGSKIRSCEGLLGGMSLAAQMESNYYTRRDAKVSIIIANATKRDGSQMRSISLLGMIFLPGTFLASLFSMSFFNWTPPDGDQIISPWIALYCGLATVITLVTVWSMRKWMDAEEKKAKKQMIEDFNSDSDSIV</sequence>
<evidence type="ECO:0000256" key="1">
    <source>
        <dbReference type="ARBA" id="ARBA00004141"/>
    </source>
</evidence>
<dbReference type="SUPFAM" id="SSF144083">
    <property type="entry name" value="Magnesium transport protein CorA, transmembrane region"/>
    <property type="match status" value="1"/>
</dbReference>
<name>A0A135T6Y2_9PEZI</name>
<dbReference type="OrthoDB" id="3561681at2759"/>
<organism evidence="6 7">
    <name type="scientific">Colletotrichum salicis</name>
    <dbReference type="NCBI Taxonomy" id="1209931"/>
    <lineage>
        <taxon>Eukaryota</taxon>
        <taxon>Fungi</taxon>
        <taxon>Dikarya</taxon>
        <taxon>Ascomycota</taxon>
        <taxon>Pezizomycotina</taxon>
        <taxon>Sordariomycetes</taxon>
        <taxon>Hypocreomycetidae</taxon>
        <taxon>Glomerellales</taxon>
        <taxon>Glomerellaceae</taxon>
        <taxon>Colletotrichum</taxon>
        <taxon>Colletotrichum acutatum species complex</taxon>
    </lineage>
</organism>
<feature type="transmembrane region" description="Helical" evidence="5">
    <location>
        <begin position="133"/>
        <end position="152"/>
    </location>
</feature>